<evidence type="ECO:0000313" key="1">
    <source>
        <dbReference type="EMBL" id="MFC4377250.1"/>
    </source>
</evidence>
<keyword evidence="2" id="KW-1185">Reference proteome</keyword>
<dbReference type="EMBL" id="JBHSDL010000030">
    <property type="protein sequence ID" value="MFC4377250.1"/>
    <property type="molecule type" value="Genomic_DNA"/>
</dbReference>
<gene>
    <name evidence="1" type="ORF">ACFO5K_24525</name>
</gene>
<organism evidence="1 2">
    <name type="scientific">Nocardia halotolerans</name>
    <dbReference type="NCBI Taxonomy" id="1755878"/>
    <lineage>
        <taxon>Bacteria</taxon>
        <taxon>Bacillati</taxon>
        <taxon>Actinomycetota</taxon>
        <taxon>Actinomycetes</taxon>
        <taxon>Mycobacteriales</taxon>
        <taxon>Nocardiaceae</taxon>
        <taxon>Nocardia</taxon>
    </lineage>
</organism>
<protein>
    <submittedName>
        <fullName evidence="1">Uncharacterized protein</fullName>
    </submittedName>
</protein>
<dbReference type="Proteomes" id="UP001595844">
    <property type="component" value="Unassembled WGS sequence"/>
</dbReference>
<accession>A0ABV8VMG4</accession>
<proteinExistence type="predicted"/>
<sequence>MGISIVVQNQIHDQVDIYYERVAPTLSKMALAAPSGTMLGEIHAYADTMFNSFQLNLFLVELATMTPQDEHEKEVVDTLQRAAEDAIRHNGYLWFSGD</sequence>
<name>A0ABV8VMG4_9NOCA</name>
<dbReference type="RefSeq" id="WP_378567603.1">
    <property type="nucleotide sequence ID" value="NZ_JBHSDL010000030.1"/>
</dbReference>
<reference evidence="2" key="1">
    <citation type="journal article" date="2019" name="Int. J. Syst. Evol. Microbiol.">
        <title>The Global Catalogue of Microorganisms (GCM) 10K type strain sequencing project: providing services to taxonomists for standard genome sequencing and annotation.</title>
        <authorList>
            <consortium name="The Broad Institute Genomics Platform"/>
            <consortium name="The Broad Institute Genome Sequencing Center for Infectious Disease"/>
            <person name="Wu L."/>
            <person name="Ma J."/>
        </authorList>
    </citation>
    <scope>NUCLEOTIDE SEQUENCE [LARGE SCALE GENOMIC DNA]</scope>
    <source>
        <strain evidence="2">IBRC-M 10490</strain>
    </source>
</reference>
<evidence type="ECO:0000313" key="2">
    <source>
        <dbReference type="Proteomes" id="UP001595844"/>
    </source>
</evidence>
<comment type="caution">
    <text evidence="1">The sequence shown here is derived from an EMBL/GenBank/DDBJ whole genome shotgun (WGS) entry which is preliminary data.</text>
</comment>